<accession>A0A1L7XXE0</accession>
<feature type="transmembrane region" description="Helical" evidence="1">
    <location>
        <begin position="28"/>
        <end position="52"/>
    </location>
</feature>
<dbReference type="PANTHER" id="PTHR37577">
    <property type="entry name" value="INTEGRAL MEMBRANE PROTEIN"/>
    <property type="match status" value="1"/>
</dbReference>
<dbReference type="STRING" id="576137.A0A1L7XXE0"/>
<proteinExistence type="predicted"/>
<feature type="transmembrane region" description="Helical" evidence="1">
    <location>
        <begin position="134"/>
        <end position="151"/>
    </location>
</feature>
<feature type="transmembrane region" description="Helical" evidence="1">
    <location>
        <begin position="333"/>
        <end position="355"/>
    </location>
</feature>
<organism evidence="2 3">
    <name type="scientific">Phialocephala subalpina</name>
    <dbReference type="NCBI Taxonomy" id="576137"/>
    <lineage>
        <taxon>Eukaryota</taxon>
        <taxon>Fungi</taxon>
        <taxon>Dikarya</taxon>
        <taxon>Ascomycota</taxon>
        <taxon>Pezizomycotina</taxon>
        <taxon>Leotiomycetes</taxon>
        <taxon>Helotiales</taxon>
        <taxon>Mollisiaceae</taxon>
        <taxon>Phialocephala</taxon>
        <taxon>Phialocephala fortinii species complex</taxon>
    </lineage>
</organism>
<gene>
    <name evidence="2" type="ORF">PAC_19614</name>
</gene>
<dbReference type="PANTHER" id="PTHR37577:SF1">
    <property type="entry name" value="INTEGRAL MEMBRANE PROTEIN"/>
    <property type="match status" value="1"/>
</dbReference>
<name>A0A1L7XXE0_9HELO</name>
<feature type="transmembrane region" description="Helical" evidence="1">
    <location>
        <begin position="552"/>
        <end position="575"/>
    </location>
</feature>
<feature type="transmembrane region" description="Helical" evidence="1">
    <location>
        <begin position="163"/>
        <end position="181"/>
    </location>
</feature>
<reference evidence="2 3" key="1">
    <citation type="submission" date="2016-03" db="EMBL/GenBank/DDBJ databases">
        <authorList>
            <person name="Ploux O."/>
        </authorList>
    </citation>
    <scope>NUCLEOTIDE SEQUENCE [LARGE SCALE GENOMIC DNA]</scope>
    <source>
        <strain evidence="2 3">UAMH 11012</strain>
    </source>
</reference>
<sequence>MSSCPSLNCMEAWASPPPLEPNPDVSGIGVLVGFLATAYLTLILLVVHYILVFDPAEAGLKKETHKPNPIDIKVLSFIAKGIKRPKDTKRWGEALEKMVLMMSDQQMITGITLLVSAISQLGCGISAYHWQITIYLVWFSSFTHLATLTFLRGYFYKNSGMRLWRLFFMTALIALLIAALVPTGNKMWLSGNQPTMAGTPAWCLLHYSSPNANANEVSMTISILILFISYTTRAINLFEWSSKKSRSVFRPSLEHMFKKILQDEYAGYRSPKDHKFKCATYYCLVSVSLALWSWMDLLESMLWEITWLLIALLWGTLRLFATRNATIDQYNNILGENFWGFGQCLATAMLLLLLFSGIETYIGEILLQKFLKTVNCTSSNVDVHSVERRRIRLSPTESNHDSAVALETSCIELGTSADADITSREIVLAEPYLQFPRVARTVAGLSLEERTLGIPYHRQNSIGSRGNELELDEFSPHTPTAPISTAELIHPSPHNRNFYEEKWYTALALFEFCETLLLSGGILSGSYNNDSASENVGVLGRTREHGKMFQVLLLWILCWGPVISTTIAFPYVCFSDMPARRRQQLRASHSFLLRPWFSWGASTVDFLIYGFAGAFTTTILFCPSSSLHPVGLLPTMFITAYMAFIMAYMAFIAAYMAFILASMAIALGTRIFFILRRLKNEEDT</sequence>
<feature type="transmembrane region" description="Helical" evidence="1">
    <location>
        <begin position="278"/>
        <end position="295"/>
    </location>
</feature>
<protein>
    <submittedName>
        <fullName evidence="2">Uncharacterized protein</fullName>
    </submittedName>
</protein>
<keyword evidence="1" id="KW-1133">Transmembrane helix</keyword>
<feature type="transmembrane region" description="Helical" evidence="1">
    <location>
        <begin position="301"/>
        <end position="321"/>
    </location>
</feature>
<feature type="transmembrane region" description="Helical" evidence="1">
    <location>
        <begin position="596"/>
        <end position="621"/>
    </location>
</feature>
<evidence type="ECO:0000256" key="1">
    <source>
        <dbReference type="SAM" id="Phobius"/>
    </source>
</evidence>
<evidence type="ECO:0000313" key="2">
    <source>
        <dbReference type="EMBL" id="CZR69714.1"/>
    </source>
</evidence>
<dbReference type="OrthoDB" id="5427664at2759"/>
<feature type="transmembrane region" description="Helical" evidence="1">
    <location>
        <begin position="107"/>
        <end position="128"/>
    </location>
</feature>
<keyword evidence="1" id="KW-0472">Membrane</keyword>
<dbReference type="InterPro" id="IPR053018">
    <property type="entry name" value="Elsinochrome_Biosynth-Asso"/>
</dbReference>
<dbReference type="Proteomes" id="UP000184330">
    <property type="component" value="Unassembled WGS sequence"/>
</dbReference>
<evidence type="ECO:0000313" key="3">
    <source>
        <dbReference type="Proteomes" id="UP000184330"/>
    </source>
</evidence>
<dbReference type="EMBL" id="FJOG01000078">
    <property type="protein sequence ID" value="CZR69714.1"/>
    <property type="molecule type" value="Genomic_DNA"/>
</dbReference>
<keyword evidence="1" id="KW-0812">Transmembrane</keyword>
<keyword evidence="3" id="KW-1185">Reference proteome</keyword>
<feature type="transmembrane region" description="Helical" evidence="1">
    <location>
        <begin position="641"/>
        <end position="667"/>
    </location>
</feature>
<feature type="transmembrane region" description="Helical" evidence="1">
    <location>
        <begin position="217"/>
        <end position="238"/>
    </location>
</feature>
<dbReference type="AlphaFoldDB" id="A0A1L7XXE0"/>